<evidence type="ECO:0000259" key="6">
    <source>
        <dbReference type="Pfam" id="PF01368"/>
    </source>
</evidence>
<reference evidence="9 10" key="1">
    <citation type="submission" date="2024-08" db="EMBL/GenBank/DDBJ databases">
        <authorList>
            <person name="Lu H."/>
        </authorList>
    </citation>
    <scope>NUCLEOTIDE SEQUENCE [LARGE SCALE GENOMIC DNA]</scope>
    <source>
        <strain evidence="9 10">BYS87W</strain>
    </source>
</reference>
<accession>A0ABW7GUT5</accession>
<evidence type="ECO:0000256" key="2">
    <source>
        <dbReference type="ARBA" id="ARBA00019841"/>
    </source>
</evidence>
<feature type="domain" description="RecJ OB" evidence="8">
    <location>
        <begin position="475"/>
        <end position="570"/>
    </location>
</feature>
<dbReference type="Gene3D" id="3.90.1640.30">
    <property type="match status" value="1"/>
</dbReference>
<evidence type="ECO:0000256" key="5">
    <source>
        <dbReference type="ARBA" id="ARBA00022839"/>
    </source>
</evidence>
<proteinExistence type="inferred from homology"/>
<dbReference type="Pfam" id="PF17768">
    <property type="entry name" value="RecJ_OB"/>
    <property type="match status" value="1"/>
</dbReference>
<dbReference type="Proteomes" id="UP001606303">
    <property type="component" value="Unassembled WGS sequence"/>
</dbReference>
<feature type="domain" description="DDH" evidence="6">
    <location>
        <begin position="75"/>
        <end position="238"/>
    </location>
</feature>
<evidence type="ECO:0000256" key="4">
    <source>
        <dbReference type="ARBA" id="ARBA00022801"/>
    </source>
</evidence>
<dbReference type="InterPro" id="IPR004610">
    <property type="entry name" value="RecJ"/>
</dbReference>
<name>A0ABW7GUT5_9BURK</name>
<comment type="caution">
    <text evidence="9">The sequence shown here is derived from an EMBL/GenBank/DDBJ whole genome shotgun (WGS) entry which is preliminary data.</text>
</comment>
<protein>
    <recommendedName>
        <fullName evidence="2">Single-stranded-DNA-specific exonuclease RecJ</fullName>
    </recommendedName>
</protein>
<keyword evidence="10" id="KW-1185">Reference proteome</keyword>
<dbReference type="PANTHER" id="PTHR30255:SF2">
    <property type="entry name" value="SINGLE-STRANDED-DNA-SPECIFIC EXONUCLEASE RECJ"/>
    <property type="match status" value="1"/>
</dbReference>
<dbReference type="InterPro" id="IPR038763">
    <property type="entry name" value="DHH_sf"/>
</dbReference>
<keyword evidence="5 9" id="KW-0269">Exonuclease</keyword>
<dbReference type="Pfam" id="PF01368">
    <property type="entry name" value="DHH"/>
    <property type="match status" value="1"/>
</dbReference>
<dbReference type="GO" id="GO:0004527">
    <property type="term" value="F:exonuclease activity"/>
    <property type="evidence" value="ECO:0007669"/>
    <property type="project" value="UniProtKB-KW"/>
</dbReference>
<dbReference type="InterPro" id="IPR051673">
    <property type="entry name" value="SSDNA_exonuclease_RecJ"/>
</dbReference>
<evidence type="ECO:0000259" key="7">
    <source>
        <dbReference type="Pfam" id="PF02272"/>
    </source>
</evidence>
<organism evidence="9 10">
    <name type="scientific">Pelomonas baiyunensis</name>
    <dbReference type="NCBI Taxonomy" id="3299026"/>
    <lineage>
        <taxon>Bacteria</taxon>
        <taxon>Pseudomonadati</taxon>
        <taxon>Pseudomonadota</taxon>
        <taxon>Betaproteobacteria</taxon>
        <taxon>Burkholderiales</taxon>
        <taxon>Sphaerotilaceae</taxon>
        <taxon>Roseateles</taxon>
    </lineage>
</organism>
<keyword evidence="3" id="KW-0540">Nuclease</keyword>
<dbReference type="RefSeq" id="WP_394381556.1">
    <property type="nucleotide sequence ID" value="NZ_JBIGIB010000001.1"/>
</dbReference>
<dbReference type="SUPFAM" id="SSF64182">
    <property type="entry name" value="DHH phosphoesterases"/>
    <property type="match status" value="1"/>
</dbReference>
<evidence type="ECO:0000259" key="8">
    <source>
        <dbReference type="Pfam" id="PF17768"/>
    </source>
</evidence>
<evidence type="ECO:0000256" key="3">
    <source>
        <dbReference type="ARBA" id="ARBA00022722"/>
    </source>
</evidence>
<dbReference type="EMBL" id="JBIGIB010000001">
    <property type="protein sequence ID" value="MFG6465742.1"/>
    <property type="molecule type" value="Genomic_DNA"/>
</dbReference>
<dbReference type="InterPro" id="IPR041122">
    <property type="entry name" value="RecJ_OB"/>
</dbReference>
<dbReference type="NCBIfam" id="TIGR00644">
    <property type="entry name" value="recJ"/>
    <property type="match status" value="1"/>
</dbReference>
<dbReference type="InterPro" id="IPR001667">
    <property type="entry name" value="DDH_dom"/>
</dbReference>
<dbReference type="Gene3D" id="3.10.310.30">
    <property type="match status" value="1"/>
</dbReference>
<dbReference type="InterPro" id="IPR003156">
    <property type="entry name" value="DHHA1_dom"/>
</dbReference>
<keyword evidence="4" id="KW-0378">Hydrolase</keyword>
<gene>
    <name evidence="9" type="primary">recJ</name>
    <name evidence="9" type="ORF">ACG01O_03885</name>
</gene>
<feature type="domain" description="DHHA1" evidence="7">
    <location>
        <begin position="364"/>
        <end position="455"/>
    </location>
</feature>
<comment type="similarity">
    <text evidence="1">Belongs to the RecJ family.</text>
</comment>
<evidence type="ECO:0000313" key="9">
    <source>
        <dbReference type="EMBL" id="MFG6465742.1"/>
    </source>
</evidence>
<sequence length="574" mass="61822">MKLVEREVPPRTAWALEQAGVPPLLARLLAARGVREPAELDESLAQLLPPTGPQGLKGLPEAAALLADTVQRNGRIVIVADYDCDGATACAVMLRGLRLLGAQPVQVGYVVPDRAVHGYGLTPTIVDLALEQQPDLLVTVDNGIASLAGVAHARERGLKVLVTDHHLPAVVDGAIVLPDAAAIVNPNQPGCPFPSKSLAGVGVAFYVLLALRAELRQRGAYQEVPRLDGLLDLVALGTVADVVKLDANNRRLVAQGLKRMRAGRAQPGVMALFSAAKRDASKAQGFDLGFALGPRINAAGRLADMTLGIETLTTDDAERAWALASQLDTINRERREIESGMRDMAEARLEALVDALQGALPSAVALFDADFHEGVVGIVASRIKDRVHRPTFVFARGADGHLKGSGRSIPGFHLRDALDLITKREPDLLAKFGGHAMAAGATLAVDDVNRFALALARVADEWLQEQDLTRTLRHDGALPPEAATAQTAQLLDAQVWGQGFEAPVFCDRFELVSQRLVGEKHLKLRLRQAGRLIDGIWFNHVDTLPERVTLAYRLSLDEWQGQQRVQYIVEAAEV</sequence>
<dbReference type="PANTHER" id="PTHR30255">
    <property type="entry name" value="SINGLE-STRANDED-DNA-SPECIFIC EXONUCLEASE RECJ"/>
    <property type="match status" value="1"/>
</dbReference>
<dbReference type="Pfam" id="PF02272">
    <property type="entry name" value="DHHA1"/>
    <property type="match status" value="1"/>
</dbReference>
<evidence type="ECO:0000256" key="1">
    <source>
        <dbReference type="ARBA" id="ARBA00005915"/>
    </source>
</evidence>
<evidence type="ECO:0000313" key="10">
    <source>
        <dbReference type="Proteomes" id="UP001606303"/>
    </source>
</evidence>